<dbReference type="Proteomes" id="UP000076858">
    <property type="component" value="Unassembled WGS sequence"/>
</dbReference>
<protein>
    <submittedName>
        <fullName evidence="1">Uncharacterized protein</fullName>
    </submittedName>
</protein>
<accession>A0A164PB68</accession>
<dbReference type="AlphaFoldDB" id="A0A164PB68"/>
<proteinExistence type="predicted"/>
<evidence type="ECO:0000313" key="1">
    <source>
        <dbReference type="EMBL" id="KZS06672.1"/>
    </source>
</evidence>
<keyword evidence="2" id="KW-1185">Reference proteome</keyword>
<dbReference type="EMBL" id="LRGB01002648">
    <property type="protein sequence ID" value="KZS06672.1"/>
    <property type="molecule type" value="Genomic_DNA"/>
</dbReference>
<sequence>MTRSYYVTPPLSSLLFYHFEFNGLSSQMKCVRILQCFWVLFHFFFLRKIVGPRL</sequence>
<name>A0A164PB68_9CRUS</name>
<organism evidence="1 2">
    <name type="scientific">Daphnia magna</name>
    <dbReference type="NCBI Taxonomy" id="35525"/>
    <lineage>
        <taxon>Eukaryota</taxon>
        <taxon>Metazoa</taxon>
        <taxon>Ecdysozoa</taxon>
        <taxon>Arthropoda</taxon>
        <taxon>Crustacea</taxon>
        <taxon>Branchiopoda</taxon>
        <taxon>Diplostraca</taxon>
        <taxon>Cladocera</taxon>
        <taxon>Anomopoda</taxon>
        <taxon>Daphniidae</taxon>
        <taxon>Daphnia</taxon>
    </lineage>
</organism>
<gene>
    <name evidence="1" type="ORF">APZ42_029789</name>
</gene>
<comment type="caution">
    <text evidence="1">The sequence shown here is derived from an EMBL/GenBank/DDBJ whole genome shotgun (WGS) entry which is preliminary data.</text>
</comment>
<evidence type="ECO:0000313" key="2">
    <source>
        <dbReference type="Proteomes" id="UP000076858"/>
    </source>
</evidence>
<reference evidence="1 2" key="1">
    <citation type="submission" date="2016-03" db="EMBL/GenBank/DDBJ databases">
        <title>EvidentialGene: Evidence-directed Construction of Genes on Genomes.</title>
        <authorList>
            <person name="Gilbert D.G."/>
            <person name="Choi J.-H."/>
            <person name="Mockaitis K."/>
            <person name="Colbourne J."/>
            <person name="Pfrender M."/>
        </authorList>
    </citation>
    <scope>NUCLEOTIDE SEQUENCE [LARGE SCALE GENOMIC DNA]</scope>
    <source>
        <strain evidence="1 2">Xinb3</strain>
        <tissue evidence="1">Complete organism</tissue>
    </source>
</reference>